<dbReference type="InterPro" id="IPR001509">
    <property type="entry name" value="Epimerase_deHydtase"/>
</dbReference>
<dbReference type="SUPFAM" id="SSF51735">
    <property type="entry name" value="NAD(P)-binding Rossmann-fold domains"/>
    <property type="match status" value="1"/>
</dbReference>
<evidence type="ECO:0000313" key="4">
    <source>
        <dbReference type="Proteomes" id="UP000576082"/>
    </source>
</evidence>
<gene>
    <name evidence="3" type="ORF">HHU12_09370</name>
</gene>
<dbReference type="EMBL" id="JABANE010000020">
    <property type="protein sequence ID" value="NME68169.1"/>
    <property type="molecule type" value="Genomic_DNA"/>
</dbReference>
<sequence>MKIALIGGSSFLAEKILEQYALNDQDEITIYTRTKKAWMFYPFQEGDHLRKPKYRIKTFDAYEDQVHSWVYEWSRNDVIINTMAAGVQPKQEVSSQGILEINAFFAIKLIEGLLEHKFKGKLFTFGSYFEIGDTDSEELLSEQDFVFSNNKLPNTYCISKKTLTQFIHHKHQSSPFDFEHLHLILTNIYGKGENENRLFPYIVQSVKDKKDLKFSSGLQQRQFTHIADVAKLIIKLASSTSHYHGIYNITSDKTNSVKEVIVMMLQQLEEKGYVLPKYEFGEVNRRDQSMKFLGVSSKKAQNELNWDPEISIEEGLKEYYENN</sequence>
<dbReference type="Gene3D" id="3.40.50.720">
    <property type="entry name" value="NAD(P)-binding Rossmann-like Domain"/>
    <property type="match status" value="1"/>
</dbReference>
<dbReference type="InterPro" id="IPR036291">
    <property type="entry name" value="NAD(P)-bd_dom_sf"/>
</dbReference>
<reference evidence="3 4" key="1">
    <citation type="submission" date="2020-04" db="EMBL/GenBank/DDBJ databases">
        <title>Flammeovirga sp. SR4, a novel species isolated from seawater.</title>
        <authorList>
            <person name="Wang X."/>
        </authorList>
    </citation>
    <scope>NUCLEOTIDE SEQUENCE [LARGE SCALE GENOMIC DNA]</scope>
    <source>
        <strain evidence="3 4">ATCC 23126</strain>
    </source>
</reference>
<organism evidence="3 4">
    <name type="scientific">Flammeovirga aprica JL-4</name>
    <dbReference type="NCBI Taxonomy" id="694437"/>
    <lineage>
        <taxon>Bacteria</taxon>
        <taxon>Pseudomonadati</taxon>
        <taxon>Bacteroidota</taxon>
        <taxon>Cytophagia</taxon>
        <taxon>Cytophagales</taxon>
        <taxon>Flammeovirgaceae</taxon>
        <taxon>Flammeovirga</taxon>
    </lineage>
</organism>
<comment type="similarity">
    <text evidence="1">Belongs to the NAD(P)-dependent epimerase/dehydratase family.</text>
</comment>
<dbReference type="PANTHER" id="PTHR43000">
    <property type="entry name" value="DTDP-D-GLUCOSE 4,6-DEHYDRATASE-RELATED"/>
    <property type="match status" value="1"/>
</dbReference>
<name>A0A7X9P249_9BACT</name>
<proteinExistence type="inferred from homology"/>
<feature type="domain" description="NAD-dependent epimerase/dehydratase" evidence="2">
    <location>
        <begin position="6"/>
        <end position="249"/>
    </location>
</feature>
<keyword evidence="4" id="KW-1185">Reference proteome</keyword>
<evidence type="ECO:0000313" key="3">
    <source>
        <dbReference type="EMBL" id="NME68169.1"/>
    </source>
</evidence>
<dbReference type="Pfam" id="PF01370">
    <property type="entry name" value="Epimerase"/>
    <property type="match status" value="1"/>
</dbReference>
<protein>
    <submittedName>
        <fullName evidence="3">NAD(P)-dependent oxidoreductase</fullName>
    </submittedName>
</protein>
<accession>A0A7X9P249</accession>
<dbReference type="AlphaFoldDB" id="A0A7X9P249"/>
<evidence type="ECO:0000256" key="1">
    <source>
        <dbReference type="ARBA" id="ARBA00007637"/>
    </source>
</evidence>
<evidence type="ECO:0000259" key="2">
    <source>
        <dbReference type="Pfam" id="PF01370"/>
    </source>
</evidence>
<comment type="caution">
    <text evidence="3">The sequence shown here is derived from an EMBL/GenBank/DDBJ whole genome shotgun (WGS) entry which is preliminary data.</text>
</comment>
<dbReference type="Proteomes" id="UP000576082">
    <property type="component" value="Unassembled WGS sequence"/>
</dbReference>
<dbReference type="RefSeq" id="WP_169656480.1">
    <property type="nucleotide sequence ID" value="NZ_JABANE010000020.1"/>
</dbReference>